<gene>
    <name evidence="3" type="ORF">SAMN05428998_13315</name>
</gene>
<accession>A0A1Y6CTW9</accession>
<dbReference type="InterPro" id="IPR043129">
    <property type="entry name" value="ATPase_NBD"/>
</dbReference>
<dbReference type="Pfam" id="PF00814">
    <property type="entry name" value="TsaD"/>
    <property type="match status" value="1"/>
</dbReference>
<sequence>MSDPGSAPRDSAAAILLAFDCSGPSCSAAVARGGRVLAAAFETRPRGQGERLLPMVGEVLAEAGCGYADLAGIAVTLGPGSFTGLRIGLATARALALATGLPLVGRTSFAVLAAAAAPARVPGERLLVAIDSQRGDLFLQGFDAQASATEAPWACAAREAAARLEGPLLLAGSGAGRLAEALAAQGRSCRIAEAAQLPDAAVLARLASLAPLPPAGGPPPAALYLRPPDTTQPAPPGRGAR</sequence>
<dbReference type="SUPFAM" id="SSF53067">
    <property type="entry name" value="Actin-like ATPase domain"/>
    <property type="match status" value="2"/>
</dbReference>
<dbReference type="InterPro" id="IPR000905">
    <property type="entry name" value="Gcp-like_dom"/>
</dbReference>
<organism evidence="3 4">
    <name type="scientific">Tistlia consotensis USBA 355</name>
    <dbReference type="NCBI Taxonomy" id="560819"/>
    <lineage>
        <taxon>Bacteria</taxon>
        <taxon>Pseudomonadati</taxon>
        <taxon>Pseudomonadota</taxon>
        <taxon>Alphaproteobacteria</taxon>
        <taxon>Rhodospirillales</taxon>
        <taxon>Rhodovibrionaceae</taxon>
        <taxon>Tistlia</taxon>
    </lineage>
</organism>
<dbReference type="InterPro" id="IPR022496">
    <property type="entry name" value="T6A_TsaB"/>
</dbReference>
<dbReference type="AlphaFoldDB" id="A0A1Y6CTW9"/>
<reference evidence="3" key="1">
    <citation type="submission" date="2017-04" db="EMBL/GenBank/DDBJ databases">
        <authorList>
            <person name="Afonso C.L."/>
            <person name="Miller P.J."/>
            <person name="Scott M.A."/>
            <person name="Spackman E."/>
            <person name="Goraichik I."/>
            <person name="Dimitrov K.M."/>
            <person name="Suarez D.L."/>
            <person name="Swayne D.E."/>
        </authorList>
    </citation>
    <scope>NUCLEOTIDE SEQUENCE [LARGE SCALE GENOMIC DNA]</scope>
    <source>
        <strain evidence="3">USBA 355</strain>
    </source>
</reference>
<evidence type="ECO:0000313" key="3">
    <source>
        <dbReference type="EMBL" id="SMF74391.1"/>
    </source>
</evidence>
<dbReference type="PANTHER" id="PTHR11735:SF11">
    <property type="entry name" value="TRNA THREONYLCARBAMOYLADENOSINE BIOSYNTHESIS PROTEIN TSAB"/>
    <property type="match status" value="1"/>
</dbReference>
<dbReference type="EMBL" id="FWZX01000033">
    <property type="protein sequence ID" value="SMF74391.1"/>
    <property type="molecule type" value="Genomic_DNA"/>
</dbReference>
<evidence type="ECO:0000313" key="4">
    <source>
        <dbReference type="Proteomes" id="UP000192917"/>
    </source>
</evidence>
<proteinExistence type="predicted"/>
<dbReference type="Proteomes" id="UP000192917">
    <property type="component" value="Unassembled WGS sequence"/>
</dbReference>
<name>A0A1Y6CTW9_9PROT</name>
<evidence type="ECO:0000259" key="2">
    <source>
        <dbReference type="Pfam" id="PF00814"/>
    </source>
</evidence>
<feature type="domain" description="Gcp-like" evidence="2">
    <location>
        <begin position="50"/>
        <end position="140"/>
    </location>
</feature>
<dbReference type="Gene3D" id="3.30.420.40">
    <property type="match status" value="2"/>
</dbReference>
<dbReference type="STRING" id="560819.SAMN05428998_13315"/>
<keyword evidence="4" id="KW-1185">Reference proteome</keyword>
<protein>
    <submittedName>
        <fullName evidence="3">tRNA threonylcarbamoyladenosine biosynthesis protein TsaB</fullName>
    </submittedName>
</protein>
<feature type="region of interest" description="Disordered" evidence="1">
    <location>
        <begin position="217"/>
        <end position="241"/>
    </location>
</feature>
<evidence type="ECO:0000256" key="1">
    <source>
        <dbReference type="SAM" id="MobiDB-lite"/>
    </source>
</evidence>
<dbReference type="RefSeq" id="WP_085125795.1">
    <property type="nucleotide sequence ID" value="NZ_FWZX01000033.1"/>
</dbReference>
<dbReference type="GO" id="GO:0002949">
    <property type="term" value="P:tRNA threonylcarbamoyladenosine modification"/>
    <property type="evidence" value="ECO:0007669"/>
    <property type="project" value="InterPro"/>
</dbReference>
<dbReference type="NCBIfam" id="TIGR03725">
    <property type="entry name" value="T6A_YeaZ"/>
    <property type="match status" value="1"/>
</dbReference>
<dbReference type="GO" id="GO:0005829">
    <property type="term" value="C:cytosol"/>
    <property type="evidence" value="ECO:0007669"/>
    <property type="project" value="TreeGrafter"/>
</dbReference>
<dbReference type="PANTHER" id="PTHR11735">
    <property type="entry name" value="TRNA N6-ADENOSINE THREONYLCARBAMOYLTRANSFERASE"/>
    <property type="match status" value="1"/>
</dbReference>